<name>A0A6P7LKN3_BETSP</name>
<proteinExistence type="predicted"/>
<feature type="region of interest" description="Disordered" evidence="1">
    <location>
        <begin position="1"/>
        <end position="22"/>
    </location>
</feature>
<gene>
    <name evidence="3" type="primary">LOC114848229</name>
</gene>
<evidence type="ECO:0000313" key="2">
    <source>
        <dbReference type="Proteomes" id="UP000515150"/>
    </source>
</evidence>
<dbReference type="KEGG" id="bspl:114848229"/>
<feature type="region of interest" description="Disordered" evidence="1">
    <location>
        <begin position="70"/>
        <end position="132"/>
    </location>
</feature>
<dbReference type="Proteomes" id="UP000515150">
    <property type="component" value="Chromosome 22"/>
</dbReference>
<evidence type="ECO:0000256" key="1">
    <source>
        <dbReference type="SAM" id="MobiDB-lite"/>
    </source>
</evidence>
<accession>A0A6P7LKN3</accession>
<dbReference type="GeneID" id="114848229"/>
<keyword evidence="2" id="KW-1185">Reference proteome</keyword>
<feature type="region of interest" description="Disordered" evidence="1">
    <location>
        <begin position="38"/>
        <end position="58"/>
    </location>
</feature>
<reference evidence="3" key="1">
    <citation type="submission" date="2025-08" db="UniProtKB">
        <authorList>
            <consortium name="RefSeq"/>
        </authorList>
    </citation>
    <scope>IDENTIFICATION</scope>
</reference>
<dbReference type="AlphaFoldDB" id="A0A6P7LKN3"/>
<dbReference type="InParanoid" id="A0A6P7LKN3"/>
<sequence length="280" mass="30681">MAWRRRRPRSLPDNSNRPVPNNMDHLAFKYMEMCKVDTDSDSDSEISPRWSDTSSMGCVSRVPRRGILRRTLPPKTAARHGCSSFLDPYDGSSEDSDDAGVSRQTKQQGRGSGAGGWSSGRGRRSVPPHPASIGLRQEIRDPVAEHHLHLDVPMTCGSDSEVWVCELDSLSTHNDIMDGGRDVTVAANGSTMQTQTTGIELQLDDAAHHTFGPLAPVRGNLPQLQDSSSERSVSPCNLTSIYKRKLGLPGADVGELGQRKRQCVDMEDEHNAMDSTSDPF</sequence>
<dbReference type="RefSeq" id="XP_028994389.1">
    <property type="nucleotide sequence ID" value="XM_029138556.3"/>
</dbReference>
<protein>
    <submittedName>
        <fullName evidence="3">Uncharacterized protein LOC114848229 isoform X1</fullName>
    </submittedName>
</protein>
<dbReference type="OrthoDB" id="8960401at2759"/>
<feature type="compositionally biased region" description="Gly residues" evidence="1">
    <location>
        <begin position="110"/>
        <end position="119"/>
    </location>
</feature>
<evidence type="ECO:0000313" key="3">
    <source>
        <dbReference type="RefSeq" id="XP_028994389.1"/>
    </source>
</evidence>
<organism evidence="2 3">
    <name type="scientific">Betta splendens</name>
    <name type="common">Siamese fighting fish</name>
    <dbReference type="NCBI Taxonomy" id="158456"/>
    <lineage>
        <taxon>Eukaryota</taxon>
        <taxon>Metazoa</taxon>
        <taxon>Chordata</taxon>
        <taxon>Craniata</taxon>
        <taxon>Vertebrata</taxon>
        <taxon>Euteleostomi</taxon>
        <taxon>Actinopterygii</taxon>
        <taxon>Neopterygii</taxon>
        <taxon>Teleostei</taxon>
        <taxon>Neoteleostei</taxon>
        <taxon>Acanthomorphata</taxon>
        <taxon>Anabantaria</taxon>
        <taxon>Anabantiformes</taxon>
        <taxon>Anabantoidei</taxon>
        <taxon>Osphronemidae</taxon>
        <taxon>Betta</taxon>
    </lineage>
</organism>